<organism evidence="3 4">
    <name type="scientific">Flaviflagellibacter deserti</name>
    <dbReference type="NCBI Taxonomy" id="2267266"/>
    <lineage>
        <taxon>Bacteria</taxon>
        <taxon>Pseudomonadati</taxon>
        <taxon>Pseudomonadota</taxon>
        <taxon>Alphaproteobacteria</taxon>
        <taxon>Hyphomicrobiales</taxon>
        <taxon>Flaviflagellibacter</taxon>
    </lineage>
</organism>
<comment type="caution">
    <text evidence="3">The sequence shown here is derived from an EMBL/GenBank/DDBJ whole genome shotgun (WGS) entry which is preliminary data.</text>
</comment>
<dbReference type="PANTHER" id="PTHR43777">
    <property type="entry name" value="MOLYBDENUM COFACTOR CYTIDYLYLTRANSFERASE"/>
    <property type="match status" value="1"/>
</dbReference>
<dbReference type="Pfam" id="PF12804">
    <property type="entry name" value="NTP_transf_3"/>
    <property type="match status" value="1"/>
</dbReference>
<evidence type="ECO:0000259" key="2">
    <source>
        <dbReference type="Pfam" id="PF12804"/>
    </source>
</evidence>
<dbReference type="SUPFAM" id="SSF53448">
    <property type="entry name" value="Nucleotide-diphospho-sugar transferases"/>
    <property type="match status" value="1"/>
</dbReference>
<feature type="domain" description="MobA-like NTP transferase" evidence="2">
    <location>
        <begin position="9"/>
        <end position="168"/>
    </location>
</feature>
<evidence type="ECO:0000256" key="1">
    <source>
        <dbReference type="ARBA" id="ARBA00022842"/>
    </source>
</evidence>
<evidence type="ECO:0000313" key="3">
    <source>
        <dbReference type="EMBL" id="MFC5069651.1"/>
    </source>
</evidence>
<dbReference type="Gene3D" id="3.90.550.10">
    <property type="entry name" value="Spore Coat Polysaccharide Biosynthesis Protein SpsA, Chain A"/>
    <property type="match status" value="1"/>
</dbReference>
<dbReference type="PANTHER" id="PTHR43777:SF1">
    <property type="entry name" value="MOLYBDENUM COFACTOR CYTIDYLYLTRANSFERASE"/>
    <property type="match status" value="1"/>
</dbReference>
<evidence type="ECO:0000313" key="4">
    <source>
        <dbReference type="Proteomes" id="UP001595796"/>
    </source>
</evidence>
<accession>A0ABV9Z639</accession>
<keyword evidence="4" id="KW-1185">Reference proteome</keyword>
<sequence length="200" mass="20744">MTTARDVHALVLAGGAATRFGGRKLLAPWQQGVLLDGAIDAALASPALTIVLVTGANRKEVERAAKRHGGRISAIHAADHGHGLSASLRAGIKALPASADAVFVFLGDMPRVPHSMAADLLSTIGSRPAAVPAFQGQWGHPVLLRRSLFDEVASLSGDIGARAILKALGTNLAVVDTDDPGVLLDVDEPNDLEAMRHLDP</sequence>
<dbReference type="InterPro" id="IPR029044">
    <property type="entry name" value="Nucleotide-diphossugar_trans"/>
</dbReference>
<reference evidence="4" key="1">
    <citation type="journal article" date="2019" name="Int. J. Syst. Evol. Microbiol.">
        <title>The Global Catalogue of Microorganisms (GCM) 10K type strain sequencing project: providing services to taxonomists for standard genome sequencing and annotation.</title>
        <authorList>
            <consortium name="The Broad Institute Genomics Platform"/>
            <consortium name="The Broad Institute Genome Sequencing Center for Infectious Disease"/>
            <person name="Wu L."/>
            <person name="Ma J."/>
        </authorList>
    </citation>
    <scope>NUCLEOTIDE SEQUENCE [LARGE SCALE GENOMIC DNA]</scope>
    <source>
        <strain evidence="4">CGMCC 1.16444</strain>
    </source>
</reference>
<gene>
    <name evidence="3" type="ORF">ACFPFW_16665</name>
</gene>
<dbReference type="InterPro" id="IPR025877">
    <property type="entry name" value="MobA-like_NTP_Trfase"/>
</dbReference>
<keyword evidence="3" id="KW-0808">Transferase</keyword>
<dbReference type="RefSeq" id="WP_114956324.1">
    <property type="nucleotide sequence ID" value="NZ_JBHSJF010000008.1"/>
</dbReference>
<dbReference type="CDD" id="cd04182">
    <property type="entry name" value="GT_2_like_f"/>
    <property type="match status" value="1"/>
</dbReference>
<name>A0ABV9Z639_9HYPH</name>
<protein>
    <submittedName>
        <fullName evidence="3">NTP transferase domain-containing protein</fullName>
    </submittedName>
</protein>
<proteinExistence type="predicted"/>
<dbReference type="Proteomes" id="UP001595796">
    <property type="component" value="Unassembled WGS sequence"/>
</dbReference>
<dbReference type="GO" id="GO:0016740">
    <property type="term" value="F:transferase activity"/>
    <property type="evidence" value="ECO:0007669"/>
    <property type="project" value="UniProtKB-KW"/>
</dbReference>
<dbReference type="EMBL" id="JBHSJF010000008">
    <property type="protein sequence ID" value="MFC5069651.1"/>
    <property type="molecule type" value="Genomic_DNA"/>
</dbReference>
<keyword evidence="1" id="KW-0460">Magnesium</keyword>